<evidence type="ECO:0000256" key="1">
    <source>
        <dbReference type="SAM" id="Phobius"/>
    </source>
</evidence>
<evidence type="ECO:0000313" key="2">
    <source>
        <dbReference type="EMBL" id="TGY33681.1"/>
    </source>
</evidence>
<dbReference type="AlphaFoldDB" id="A0A4S2CYK7"/>
<evidence type="ECO:0000313" key="3">
    <source>
        <dbReference type="Proteomes" id="UP000306631"/>
    </source>
</evidence>
<feature type="transmembrane region" description="Helical" evidence="1">
    <location>
        <begin position="161"/>
        <end position="182"/>
    </location>
</feature>
<organism evidence="2 3">
    <name type="scientific">Stenotrophomonas maltophilia</name>
    <name type="common">Pseudomonas maltophilia</name>
    <name type="synonym">Xanthomonas maltophilia</name>
    <dbReference type="NCBI Taxonomy" id="40324"/>
    <lineage>
        <taxon>Bacteria</taxon>
        <taxon>Pseudomonadati</taxon>
        <taxon>Pseudomonadota</taxon>
        <taxon>Gammaproteobacteria</taxon>
        <taxon>Lysobacterales</taxon>
        <taxon>Lysobacteraceae</taxon>
        <taxon>Stenotrophomonas</taxon>
        <taxon>Stenotrophomonas maltophilia group</taxon>
    </lineage>
</organism>
<dbReference type="Proteomes" id="UP000306631">
    <property type="component" value="Unassembled WGS sequence"/>
</dbReference>
<feature type="transmembrane region" description="Helical" evidence="1">
    <location>
        <begin position="137"/>
        <end position="155"/>
    </location>
</feature>
<name>A0A4S2CYK7_STEMA</name>
<proteinExistence type="predicted"/>
<keyword evidence="1" id="KW-1133">Transmembrane helix</keyword>
<keyword evidence="1" id="KW-0472">Membrane</keyword>
<dbReference type="OrthoDB" id="877274at2"/>
<accession>A0A4S2CYK7</accession>
<sequence>MRHSPLRSTLPARTHVIVPDYWAEARLQLKQQRRSITVTRMGWSDDSEAAAQAHADVRAREALAAILAGNDLPRQERRTPYGLEGVPIREQIVSRHGDVVVTRNSYGALCLNTPDVLFGDVDFESPPGGFALDLKGALLLWAGVAMVVGAAWQGVPGLGRAIPAVVVATLVVIVANAVVAAIKRRAFANAGGVEARAMARVEAFARQHPDWHLRVYRTPAGLRVLAMHATFLPDDPAVAGFFGALRGDPLYARMCALQRCFRARLTPKPWRIGIARHVRPASAAWTPAQAQLPDRLAWIAEYERRAAAFAACRYLRTLGEANRTDARAEAVRDLHDRLTRAEATLPLA</sequence>
<dbReference type="EMBL" id="SRYW01000009">
    <property type="protein sequence ID" value="TGY33681.1"/>
    <property type="molecule type" value="Genomic_DNA"/>
</dbReference>
<protein>
    <recommendedName>
        <fullName evidence="4">Transmembrane protein</fullName>
    </recommendedName>
</protein>
<evidence type="ECO:0008006" key="4">
    <source>
        <dbReference type="Google" id="ProtNLM"/>
    </source>
</evidence>
<reference evidence="2 3" key="1">
    <citation type="submission" date="2019-04" db="EMBL/GenBank/DDBJ databases">
        <title>Microbes associate with the intestines of laboratory mice.</title>
        <authorList>
            <person name="Navarre W."/>
            <person name="Wong E."/>
            <person name="Huang K."/>
            <person name="Tropini C."/>
            <person name="Ng K."/>
            <person name="Yu B."/>
        </authorList>
    </citation>
    <scope>NUCLEOTIDE SEQUENCE [LARGE SCALE GENOMIC DNA]</scope>
    <source>
        <strain evidence="2 3">NM62_B4-13</strain>
    </source>
</reference>
<keyword evidence="1" id="KW-0812">Transmembrane</keyword>
<comment type="caution">
    <text evidence="2">The sequence shown here is derived from an EMBL/GenBank/DDBJ whole genome shotgun (WGS) entry which is preliminary data.</text>
</comment>
<gene>
    <name evidence="2" type="ORF">E5352_12150</name>
</gene>